<accession>A0A8X6MP74</accession>
<keyword evidence="2" id="KW-1185">Reference proteome</keyword>
<gene>
    <name evidence="1" type="ORF">NPIL_384791</name>
</gene>
<dbReference type="EMBL" id="BMAW01095554">
    <property type="protein sequence ID" value="GFS70680.1"/>
    <property type="molecule type" value="Genomic_DNA"/>
</dbReference>
<sequence>MSEDKVTFHYKYGQTVPKITTATGLKFHIETYPILQERTPGQAHYLRIRKANRNNCSHKISLILSVPGATDIIERTLVFYRGTTSLNLNISVREIWKLSSNNVDVIHCELSTEKL</sequence>
<proteinExistence type="predicted"/>
<dbReference type="Proteomes" id="UP000887013">
    <property type="component" value="Unassembled WGS sequence"/>
</dbReference>
<evidence type="ECO:0000313" key="1">
    <source>
        <dbReference type="EMBL" id="GFS70680.1"/>
    </source>
</evidence>
<dbReference type="AlphaFoldDB" id="A0A8X6MP74"/>
<name>A0A8X6MP74_NEPPI</name>
<comment type="caution">
    <text evidence="1">The sequence shown here is derived from an EMBL/GenBank/DDBJ whole genome shotgun (WGS) entry which is preliminary data.</text>
</comment>
<reference evidence="1" key="1">
    <citation type="submission" date="2020-08" db="EMBL/GenBank/DDBJ databases">
        <title>Multicomponent nature underlies the extraordinary mechanical properties of spider dragline silk.</title>
        <authorList>
            <person name="Kono N."/>
            <person name="Nakamura H."/>
            <person name="Mori M."/>
            <person name="Yoshida Y."/>
            <person name="Ohtoshi R."/>
            <person name="Malay A.D."/>
            <person name="Moran D.A.P."/>
            <person name="Tomita M."/>
            <person name="Numata K."/>
            <person name="Arakawa K."/>
        </authorList>
    </citation>
    <scope>NUCLEOTIDE SEQUENCE</scope>
</reference>
<dbReference type="OrthoDB" id="10384332at2759"/>
<evidence type="ECO:0000313" key="2">
    <source>
        <dbReference type="Proteomes" id="UP000887013"/>
    </source>
</evidence>
<organism evidence="1 2">
    <name type="scientific">Nephila pilipes</name>
    <name type="common">Giant wood spider</name>
    <name type="synonym">Nephila maculata</name>
    <dbReference type="NCBI Taxonomy" id="299642"/>
    <lineage>
        <taxon>Eukaryota</taxon>
        <taxon>Metazoa</taxon>
        <taxon>Ecdysozoa</taxon>
        <taxon>Arthropoda</taxon>
        <taxon>Chelicerata</taxon>
        <taxon>Arachnida</taxon>
        <taxon>Araneae</taxon>
        <taxon>Araneomorphae</taxon>
        <taxon>Entelegynae</taxon>
        <taxon>Araneoidea</taxon>
        <taxon>Nephilidae</taxon>
        <taxon>Nephila</taxon>
    </lineage>
</organism>
<protein>
    <submittedName>
        <fullName evidence="1">Uncharacterized protein</fullName>
    </submittedName>
</protein>